<accession>A0A2D0W934</accession>
<keyword evidence="3" id="KW-1185">Reference proteome</keyword>
<evidence type="ECO:0000256" key="1">
    <source>
        <dbReference type="SAM" id="MobiDB-lite"/>
    </source>
</evidence>
<organism evidence="2 3">
    <name type="scientific">Bordetella phage MW2</name>
    <dbReference type="NCBI Taxonomy" id="1916126"/>
    <lineage>
        <taxon>Viruses</taxon>
        <taxon>Duplodnaviria</taxon>
        <taxon>Heunggongvirae</taxon>
        <taxon>Uroviricota</taxon>
        <taxon>Caudoviricetes</taxon>
        <taxon>Mesyanzhinovviridae</taxon>
        <taxon>Rabinowitzvirinae</taxon>
        <taxon>Vojvodinavirus</taxon>
        <taxon>Vojvodinavirus MW2</taxon>
        <taxon>Bordetella virus MW2</taxon>
    </lineage>
</organism>
<reference evidence="2 3" key="1">
    <citation type="submission" date="2016-10" db="EMBL/GenBank/DDBJ databases">
        <title>Properties of three new Bordetella phage species from family Siphoviridae.</title>
        <authorList>
            <person name="Knezevic P."/>
            <person name="Petrovic Fabijan A."/>
            <person name="Doffkay Z."/>
            <person name="Rakhely G."/>
        </authorList>
    </citation>
    <scope>NUCLEOTIDE SEQUENCE [LARGE SCALE GENOMIC DNA]</scope>
</reference>
<proteinExistence type="predicted"/>
<dbReference type="RefSeq" id="YP_009794102.1">
    <property type="nucleotide sequence ID" value="NC_047879.1"/>
</dbReference>
<evidence type="ECO:0000313" key="2">
    <source>
        <dbReference type="EMBL" id="APL99146.1"/>
    </source>
</evidence>
<feature type="region of interest" description="Disordered" evidence="1">
    <location>
        <begin position="1"/>
        <end position="23"/>
    </location>
</feature>
<dbReference type="Gene3D" id="3.40.470.10">
    <property type="entry name" value="Uracil-DNA glycosylase-like domain"/>
    <property type="match status" value="1"/>
</dbReference>
<name>A0A2D0W934_9CAUD</name>
<dbReference type="KEGG" id="vg:54984354"/>
<dbReference type="EMBL" id="KY000218">
    <property type="protein sequence ID" value="APL99146.1"/>
    <property type="molecule type" value="Genomic_DNA"/>
</dbReference>
<dbReference type="SUPFAM" id="SSF52141">
    <property type="entry name" value="Uracil-DNA glycosylase-like"/>
    <property type="match status" value="1"/>
</dbReference>
<sequence length="156" mass="17359">MLIGQAPGPNTDPREPLPPLPRSGAGGRLAELAGLSAQDYLRLFDRTNLLHSFPGRWKRDDKWPRRDAEIAAAAMKPLLGGRSVILVGRNVADAFGYPAQHLDFHQWFSDGSWGFEVAVVPHTSGRNHWYRKPGHEEKARAFWAQVLADLAERSGL</sequence>
<evidence type="ECO:0008006" key="4">
    <source>
        <dbReference type="Google" id="ProtNLM"/>
    </source>
</evidence>
<dbReference type="GeneID" id="54984354"/>
<dbReference type="Proteomes" id="UP000240508">
    <property type="component" value="Segment"/>
</dbReference>
<dbReference type="InterPro" id="IPR036895">
    <property type="entry name" value="Uracil-DNA_glycosylase-like_sf"/>
</dbReference>
<protein>
    <recommendedName>
        <fullName evidence="4">Uracil-DNA glycosylase</fullName>
    </recommendedName>
</protein>
<evidence type="ECO:0000313" key="3">
    <source>
        <dbReference type="Proteomes" id="UP000240508"/>
    </source>
</evidence>